<comment type="subcellular location">
    <subcellularLocation>
        <location evidence="1">Cell membrane</location>
        <topology evidence="1">Multi-pass membrane protein</topology>
    </subcellularLocation>
</comment>
<dbReference type="GO" id="GO:0140359">
    <property type="term" value="F:ABC-type transporter activity"/>
    <property type="evidence" value="ECO:0007669"/>
    <property type="project" value="InterPro"/>
</dbReference>
<dbReference type="GeneID" id="76423829"/>
<dbReference type="GO" id="GO:0005886">
    <property type="term" value="C:plasma membrane"/>
    <property type="evidence" value="ECO:0007669"/>
    <property type="project" value="UniProtKB-SubCell"/>
</dbReference>
<dbReference type="AlphaFoldDB" id="A0A8A3S414"/>
<name>A0A8A3S414_9EURY</name>
<feature type="transmembrane region" description="Helical" evidence="6">
    <location>
        <begin position="287"/>
        <end position="307"/>
    </location>
</feature>
<feature type="domain" description="ABC-2 type transporter transmembrane" evidence="7">
    <location>
        <begin position="69"/>
        <end position="302"/>
    </location>
</feature>
<organism evidence="8 9">
    <name type="scientific">Methanofollis aquaemaris</name>
    <dbReference type="NCBI Taxonomy" id="126734"/>
    <lineage>
        <taxon>Archaea</taxon>
        <taxon>Methanobacteriati</taxon>
        <taxon>Methanobacteriota</taxon>
        <taxon>Stenosarchaea group</taxon>
        <taxon>Methanomicrobia</taxon>
        <taxon>Methanomicrobiales</taxon>
        <taxon>Methanomicrobiaceae</taxon>
        <taxon>Methanofollis</taxon>
    </lineage>
</organism>
<keyword evidence="9" id="KW-1185">Reference proteome</keyword>
<keyword evidence="2" id="KW-1003">Cell membrane</keyword>
<evidence type="ECO:0000259" key="7">
    <source>
        <dbReference type="Pfam" id="PF12698"/>
    </source>
</evidence>
<feature type="transmembrane region" description="Helical" evidence="6">
    <location>
        <begin position="242"/>
        <end position="275"/>
    </location>
</feature>
<feature type="transmembrane region" description="Helical" evidence="6">
    <location>
        <begin position="21"/>
        <end position="44"/>
    </location>
</feature>
<keyword evidence="3 6" id="KW-0812">Transmembrane</keyword>
<feature type="transmembrane region" description="Helical" evidence="6">
    <location>
        <begin position="176"/>
        <end position="202"/>
    </location>
</feature>
<protein>
    <submittedName>
        <fullName evidence="8">ABC transporter permease</fullName>
    </submittedName>
</protein>
<accession>A0A8A3S414</accession>
<evidence type="ECO:0000313" key="8">
    <source>
        <dbReference type="EMBL" id="QSZ67017.1"/>
    </source>
</evidence>
<reference evidence="8" key="2">
    <citation type="submission" date="2019-02" db="EMBL/GenBank/DDBJ databases">
        <authorList>
            <person name="Chen S.-C."/>
            <person name="Chien H.-H."/>
            <person name="Lai M.-C."/>
        </authorList>
    </citation>
    <scope>NUCLEOTIDE SEQUENCE</scope>
    <source>
        <strain evidence="8">N2F9704</strain>
    </source>
</reference>
<reference evidence="8" key="1">
    <citation type="journal article" date="2001" name="Int. J. Syst. Evol. Microbiol.">
        <title>Methanofollis aquaemaris sp. nov., a methanogen isolated from an aquaculture fish pond.</title>
        <authorList>
            <person name="Lai M.C."/>
            <person name="Chen S.C."/>
        </authorList>
    </citation>
    <scope>NUCLEOTIDE SEQUENCE</scope>
    <source>
        <strain evidence="8">N2F9704</strain>
    </source>
</reference>
<sequence>MNARHVWTIAKKDLRGVKSERTIVLAILLQVFIAMFSSFLVVGLTSLYDPAALGEQGGGLAIGYAGADSPLAGLLEEPGGFTVYPMNLSEAVAALKERQLSAVVYVPDTPPDAEGPVKVTLYTIKNDIQGAVASAGLKDAFEAYEEELRDVRSGRLAAVPVDLAVPESEGGQTFFLFVYGLLIPLLLFLPAIISASLVIDFVTEEYGAQTLETLLSTPVTFVECFWGKVLAAWILVPLQAGAWLLLLAVNGIFIENAFAVLALVSAASLALILLGGVTALHYRERTAAQFVYSTALVAVILAALAVPGNPGHLLVLLSAGAAGPWEYMMVAASVLGAVVLALLAGRYARAMGNRARG</sequence>
<proteinExistence type="predicted"/>
<evidence type="ECO:0000256" key="5">
    <source>
        <dbReference type="ARBA" id="ARBA00023136"/>
    </source>
</evidence>
<evidence type="ECO:0000313" key="9">
    <source>
        <dbReference type="Proteomes" id="UP001042704"/>
    </source>
</evidence>
<evidence type="ECO:0000256" key="6">
    <source>
        <dbReference type="SAM" id="Phobius"/>
    </source>
</evidence>
<evidence type="ECO:0000256" key="4">
    <source>
        <dbReference type="ARBA" id="ARBA00022989"/>
    </source>
</evidence>
<dbReference type="EMBL" id="CP036172">
    <property type="protein sequence ID" value="QSZ67017.1"/>
    <property type="molecule type" value="Genomic_DNA"/>
</dbReference>
<dbReference type="PANTHER" id="PTHR30294:SF29">
    <property type="entry name" value="MULTIDRUG ABC TRANSPORTER PERMEASE YBHS-RELATED"/>
    <property type="match status" value="1"/>
</dbReference>
<dbReference type="Proteomes" id="UP001042704">
    <property type="component" value="Chromosome"/>
</dbReference>
<dbReference type="KEGG" id="maqe:RJ40_05670"/>
<evidence type="ECO:0000256" key="3">
    <source>
        <dbReference type="ARBA" id="ARBA00022692"/>
    </source>
</evidence>
<dbReference type="InterPro" id="IPR013525">
    <property type="entry name" value="ABC2_TM"/>
</dbReference>
<evidence type="ECO:0000256" key="1">
    <source>
        <dbReference type="ARBA" id="ARBA00004651"/>
    </source>
</evidence>
<feature type="transmembrane region" description="Helical" evidence="6">
    <location>
        <begin position="327"/>
        <end position="348"/>
    </location>
</feature>
<dbReference type="PANTHER" id="PTHR30294">
    <property type="entry name" value="MEMBRANE COMPONENT OF ABC TRANSPORTER YHHJ-RELATED"/>
    <property type="match status" value="1"/>
</dbReference>
<evidence type="ECO:0000256" key="2">
    <source>
        <dbReference type="ARBA" id="ARBA00022475"/>
    </source>
</evidence>
<dbReference type="InterPro" id="IPR051449">
    <property type="entry name" value="ABC-2_transporter_component"/>
</dbReference>
<dbReference type="RefSeq" id="WP_265582389.1">
    <property type="nucleotide sequence ID" value="NZ_CP036172.1"/>
</dbReference>
<keyword evidence="4 6" id="KW-1133">Transmembrane helix</keyword>
<dbReference type="Pfam" id="PF12698">
    <property type="entry name" value="ABC2_membrane_3"/>
    <property type="match status" value="1"/>
</dbReference>
<gene>
    <name evidence="8" type="ORF">RJ40_05670</name>
</gene>
<keyword evidence="5 6" id="KW-0472">Membrane</keyword>